<dbReference type="EMBL" id="GISG01172856">
    <property type="protein sequence ID" value="MBA4652069.1"/>
    <property type="molecule type" value="Transcribed_RNA"/>
</dbReference>
<evidence type="ECO:0000256" key="1">
    <source>
        <dbReference type="SAM" id="MobiDB-lite"/>
    </source>
</evidence>
<dbReference type="Pfam" id="PF12023">
    <property type="entry name" value="DUF3511"/>
    <property type="match status" value="1"/>
</dbReference>
<name>A0A7C9E4F0_OPUST</name>
<protein>
    <recommendedName>
        <fullName evidence="3">DUF3511 domain-containing protein</fullName>
    </recommendedName>
</protein>
<proteinExistence type="predicted"/>
<dbReference type="AlphaFoldDB" id="A0A7C9E4F0"/>
<reference evidence="2" key="1">
    <citation type="journal article" date="2013" name="J. Plant Res.">
        <title>Effect of fungi and light on seed germination of three Opuntia species from semiarid lands of central Mexico.</title>
        <authorList>
            <person name="Delgado-Sanchez P."/>
            <person name="Jimenez-Bremont J.F."/>
            <person name="Guerrero-Gonzalez Mde L."/>
            <person name="Flores J."/>
        </authorList>
    </citation>
    <scope>NUCLEOTIDE SEQUENCE</scope>
    <source>
        <tissue evidence="2">Cladode</tissue>
    </source>
</reference>
<evidence type="ECO:0008006" key="3">
    <source>
        <dbReference type="Google" id="ProtNLM"/>
    </source>
</evidence>
<reference evidence="2" key="2">
    <citation type="submission" date="2020-07" db="EMBL/GenBank/DDBJ databases">
        <authorList>
            <person name="Vera ALvarez R."/>
            <person name="Arias-Moreno D.M."/>
            <person name="Jimenez-Jacinto V."/>
            <person name="Jimenez-Bremont J.F."/>
            <person name="Swaminathan K."/>
            <person name="Moose S.P."/>
            <person name="Guerrero-Gonzalez M.L."/>
            <person name="Marino-Ramirez L."/>
            <person name="Landsman D."/>
            <person name="Rodriguez-Kessler M."/>
            <person name="Delgado-Sanchez P."/>
        </authorList>
    </citation>
    <scope>NUCLEOTIDE SEQUENCE</scope>
    <source>
        <tissue evidence="2">Cladode</tissue>
    </source>
</reference>
<feature type="compositionally biased region" description="Low complexity" evidence="1">
    <location>
        <begin position="73"/>
        <end position="89"/>
    </location>
</feature>
<feature type="region of interest" description="Disordered" evidence="1">
    <location>
        <begin position="1"/>
        <end position="93"/>
    </location>
</feature>
<dbReference type="InterPro" id="IPR021899">
    <property type="entry name" value="DUF3511"/>
</dbReference>
<accession>A0A7C9E4F0</accession>
<dbReference type="PANTHER" id="PTHR33193:SF43">
    <property type="entry name" value="TRANSMEMBRANE PROTEIN DDB_G0273707_DDB_G0273361-LIKE"/>
    <property type="match status" value="1"/>
</dbReference>
<organism evidence="2">
    <name type="scientific">Opuntia streptacantha</name>
    <name type="common">Prickly pear cactus</name>
    <name type="synonym">Opuntia cardona</name>
    <dbReference type="NCBI Taxonomy" id="393608"/>
    <lineage>
        <taxon>Eukaryota</taxon>
        <taxon>Viridiplantae</taxon>
        <taxon>Streptophyta</taxon>
        <taxon>Embryophyta</taxon>
        <taxon>Tracheophyta</taxon>
        <taxon>Spermatophyta</taxon>
        <taxon>Magnoliopsida</taxon>
        <taxon>eudicotyledons</taxon>
        <taxon>Gunneridae</taxon>
        <taxon>Pentapetalae</taxon>
        <taxon>Caryophyllales</taxon>
        <taxon>Cactineae</taxon>
        <taxon>Cactaceae</taxon>
        <taxon>Opuntioideae</taxon>
        <taxon>Opuntia</taxon>
    </lineage>
</organism>
<dbReference type="PANTHER" id="PTHR33193">
    <property type="entry name" value="DOMAIN PROTEIN, PUTATIVE (DUF3511)-RELATED"/>
    <property type="match status" value="1"/>
</dbReference>
<sequence length="134" mass="15461">MENFNFRSMSCREGRMQNENENQNHTQNPPSNMKDLRSFSTSYASNYMQVHPQPSTKDSKPSTHNKNSKKNRGSGSSSNANSSKGWSISDPEIQRKKRVASYKVYAVEGKMKGSLRKSFRWIRHTCSQVVHGWW</sequence>
<evidence type="ECO:0000313" key="2">
    <source>
        <dbReference type="EMBL" id="MBA4652069.1"/>
    </source>
</evidence>
<feature type="compositionally biased region" description="Polar residues" evidence="1">
    <location>
        <begin position="38"/>
        <end position="56"/>
    </location>
</feature>